<evidence type="ECO:0000256" key="4">
    <source>
        <dbReference type="SAM" id="MobiDB-lite"/>
    </source>
</evidence>
<evidence type="ECO:0000259" key="5">
    <source>
        <dbReference type="PROSITE" id="PS00028"/>
    </source>
</evidence>
<evidence type="ECO:0000256" key="2">
    <source>
        <dbReference type="ARBA" id="ARBA00022771"/>
    </source>
</evidence>
<accession>A0A2R6NJE0</accession>
<dbReference type="Proteomes" id="UP000186601">
    <property type="component" value="Unassembled WGS sequence"/>
</dbReference>
<evidence type="ECO:0000256" key="1">
    <source>
        <dbReference type="ARBA" id="ARBA00022723"/>
    </source>
</evidence>
<dbReference type="GO" id="GO:0008270">
    <property type="term" value="F:zinc ion binding"/>
    <property type="evidence" value="ECO:0007669"/>
    <property type="project" value="UniProtKB-KW"/>
</dbReference>
<evidence type="ECO:0000313" key="6">
    <source>
        <dbReference type="EMBL" id="PSR72122.1"/>
    </source>
</evidence>
<dbReference type="EMBL" id="MLYV02001211">
    <property type="protein sequence ID" value="PSR72122.1"/>
    <property type="molecule type" value="Genomic_DNA"/>
</dbReference>
<evidence type="ECO:0000256" key="3">
    <source>
        <dbReference type="ARBA" id="ARBA00022833"/>
    </source>
</evidence>
<dbReference type="InterPro" id="IPR022755">
    <property type="entry name" value="Znf_C2H2_jaz"/>
</dbReference>
<dbReference type="STRING" id="98765.A0A2R6NJE0"/>
<keyword evidence="2" id="KW-0863">Zinc-finger</keyword>
<feature type="region of interest" description="Disordered" evidence="4">
    <location>
        <begin position="159"/>
        <end position="193"/>
    </location>
</feature>
<evidence type="ECO:0000313" key="7">
    <source>
        <dbReference type="Proteomes" id="UP000186601"/>
    </source>
</evidence>
<sequence>MHKPSGDTKPLQQTDSGPTKTIWPDIHFCLPCDREFKDAEALKMHLNNSSAHPMCTFCSVGFQDTSAYEEHVQMTHKLQIDSKPTTPSPIILRMTTPSSVLPDATPFKEQEPVVVHPAESTIEEATTPVQEGFSLDSPKSDVPELQRALVLRIPDPVPQRVRASSEPPLSSLYTPRDHATVSDAGTVGSMSGAWTNDESIISQAETLPSPTSSSHSQSLGDGSATPSPIIRPQSLPQPVSPMPPLPPLSIPPVASLEETSQGRNYPHKPVGAQLGQQFWRGESLASESTSGPATPTSPHSLISALRRGIQRNGLPDRVHVRTRATHALILAQREHLSHVIQQSRRPPLHGHAKTTRRRRVGVAGSVFRIRANPQRLYADIYSAEGVSQTSYLGHTPFLYQTGC</sequence>
<feature type="domain" description="C2H2-type" evidence="5">
    <location>
        <begin position="55"/>
        <end position="76"/>
    </location>
</feature>
<name>A0A2R6NJE0_9APHY</name>
<keyword evidence="7" id="KW-1185">Reference proteome</keyword>
<dbReference type="Gene3D" id="3.30.160.60">
    <property type="entry name" value="Classic Zinc Finger"/>
    <property type="match status" value="1"/>
</dbReference>
<keyword evidence="3" id="KW-0862">Zinc</keyword>
<feature type="region of interest" description="Disordered" evidence="4">
    <location>
        <begin position="205"/>
        <end position="270"/>
    </location>
</feature>
<dbReference type="OrthoDB" id="2795162at2759"/>
<feature type="compositionally biased region" description="Pro residues" evidence="4">
    <location>
        <begin position="238"/>
        <end position="250"/>
    </location>
</feature>
<dbReference type="SMART" id="SM00355">
    <property type="entry name" value="ZnF_C2H2"/>
    <property type="match status" value="2"/>
</dbReference>
<keyword evidence="1" id="KW-0479">Metal-binding</keyword>
<organism evidence="6 7">
    <name type="scientific">Hermanssonia centrifuga</name>
    <dbReference type="NCBI Taxonomy" id="98765"/>
    <lineage>
        <taxon>Eukaryota</taxon>
        <taxon>Fungi</taxon>
        <taxon>Dikarya</taxon>
        <taxon>Basidiomycota</taxon>
        <taxon>Agaricomycotina</taxon>
        <taxon>Agaricomycetes</taxon>
        <taxon>Polyporales</taxon>
        <taxon>Meruliaceae</taxon>
        <taxon>Hermanssonia</taxon>
    </lineage>
</organism>
<proteinExistence type="predicted"/>
<feature type="compositionally biased region" description="Low complexity" evidence="4">
    <location>
        <begin position="206"/>
        <end position="223"/>
    </location>
</feature>
<dbReference type="Pfam" id="PF12171">
    <property type="entry name" value="zf-C2H2_jaz"/>
    <property type="match status" value="1"/>
</dbReference>
<protein>
    <recommendedName>
        <fullName evidence="5">C2H2-type domain-containing protein</fullName>
    </recommendedName>
</protein>
<comment type="caution">
    <text evidence="6">The sequence shown here is derived from an EMBL/GenBank/DDBJ whole genome shotgun (WGS) entry which is preliminary data.</text>
</comment>
<dbReference type="AlphaFoldDB" id="A0A2R6NJE0"/>
<reference evidence="6 7" key="1">
    <citation type="submission" date="2018-02" db="EMBL/GenBank/DDBJ databases">
        <title>Genome sequence of the basidiomycete white-rot fungus Phlebia centrifuga.</title>
        <authorList>
            <person name="Granchi Z."/>
            <person name="Peng M."/>
            <person name="de Vries R.P."/>
            <person name="Hilden K."/>
            <person name="Makela M.R."/>
            <person name="Grigoriev I."/>
            <person name="Riley R."/>
        </authorList>
    </citation>
    <scope>NUCLEOTIDE SEQUENCE [LARGE SCALE GENOMIC DNA]</scope>
    <source>
        <strain evidence="6 7">FBCC195</strain>
    </source>
</reference>
<dbReference type="InterPro" id="IPR013087">
    <property type="entry name" value="Znf_C2H2_type"/>
</dbReference>
<gene>
    <name evidence="6" type="ORF">PHLCEN_2v12002</name>
</gene>
<dbReference type="PROSITE" id="PS00028">
    <property type="entry name" value="ZINC_FINGER_C2H2_1"/>
    <property type="match status" value="1"/>
</dbReference>